<dbReference type="RefSeq" id="WP_213111746.1">
    <property type="nucleotide sequence ID" value="NZ_JAGYPJ010000001.1"/>
</dbReference>
<accession>A0A942TPY2</accession>
<protein>
    <recommendedName>
        <fullName evidence="3">PPM-type phosphatase domain-containing protein</fullName>
    </recommendedName>
</protein>
<sequence>MTISIIELWNEGKRGNPDLCEDLYVTNDHFVAVIDGATNITGQLMEGKTPGRLAAEVIQTSLLEAEADITLPQLLERINHNLLTVYERLGLLKEIQENAWMAPSACLICYSHFYREIWQIGDSQCMMDGTLYKNDKIIDDITGRARALYLEAEIKKGKTINDLLEHDTGWEFIRPLIKQQYQLQNDPYNQFGYEVINGFPVDESRIQIIPVPVGTKSIILASDGYPVLRPTLEESEQELKELLEKDPLCFREYIASKGLQKGNLSFDDRTYIRFGVPERE</sequence>
<evidence type="ECO:0000313" key="2">
    <source>
        <dbReference type="Proteomes" id="UP000682713"/>
    </source>
</evidence>
<proteinExistence type="predicted"/>
<comment type="caution">
    <text evidence="1">The sequence shown here is derived from an EMBL/GenBank/DDBJ whole genome shotgun (WGS) entry which is preliminary data.</text>
</comment>
<keyword evidence="2" id="KW-1185">Reference proteome</keyword>
<dbReference type="AlphaFoldDB" id="A0A942TPY2"/>
<evidence type="ECO:0008006" key="3">
    <source>
        <dbReference type="Google" id="ProtNLM"/>
    </source>
</evidence>
<organism evidence="1 2">
    <name type="scientific">Lederbergia citrisecunda</name>
    <dbReference type="NCBI Taxonomy" id="2833583"/>
    <lineage>
        <taxon>Bacteria</taxon>
        <taxon>Bacillati</taxon>
        <taxon>Bacillota</taxon>
        <taxon>Bacilli</taxon>
        <taxon>Bacillales</taxon>
        <taxon>Bacillaceae</taxon>
        <taxon>Lederbergia</taxon>
    </lineage>
</organism>
<dbReference type="EMBL" id="JAGYPJ010000001">
    <property type="protein sequence ID" value="MBS4201248.1"/>
    <property type="molecule type" value="Genomic_DNA"/>
</dbReference>
<name>A0A942TPY2_9BACI</name>
<reference evidence="1 2" key="1">
    <citation type="submission" date="2021-05" db="EMBL/GenBank/DDBJ databases">
        <title>Novel Bacillus species.</title>
        <authorList>
            <person name="Liu G."/>
        </authorList>
    </citation>
    <scope>NUCLEOTIDE SEQUENCE [LARGE SCALE GENOMIC DNA]</scope>
    <source>
        <strain evidence="1 2">FJAT-49732</strain>
    </source>
</reference>
<gene>
    <name evidence="1" type="ORF">KHA93_16545</name>
</gene>
<evidence type="ECO:0000313" key="1">
    <source>
        <dbReference type="EMBL" id="MBS4201248.1"/>
    </source>
</evidence>
<dbReference type="Proteomes" id="UP000682713">
    <property type="component" value="Unassembled WGS sequence"/>
</dbReference>